<sequence length="307" mass="34358">MFRYLLALVPVLLFFADPIAQLFSPSTPRIRRLPRPQLNEDLLALEEPSNYTCPPNPYTVHVVSRAPLVLYIEDFLTLDERRHLLEISEPLYAPATITHNGGRSTEQQPRVRDSEVALVPRTAAVRCVEARARALQGWRPETWLERLRVQRYRAGGHYAHHFDWSSGRGGWGRVSSFMVWVDDGGESGGGVKGEGVDGDGDDGVEGGRERERLVGGGTEFPLLRGLREDERWCRFVECPEEEEGEEEGEGDGGKGVVFKVAPGNAVYWENFMADGSGRGYQESWHAGLPVTKGVKVGLNIWTWGRIE</sequence>
<evidence type="ECO:0000256" key="6">
    <source>
        <dbReference type="SAM" id="MobiDB-lite"/>
    </source>
</evidence>
<dbReference type="PANTHER" id="PTHR10869">
    <property type="entry name" value="PROLYL 4-HYDROXYLASE ALPHA SUBUNIT"/>
    <property type="match status" value="1"/>
</dbReference>
<dbReference type="RefSeq" id="XP_062659028.1">
    <property type="nucleotide sequence ID" value="XM_062806601.1"/>
</dbReference>
<dbReference type="InterPro" id="IPR045054">
    <property type="entry name" value="P4HA-like"/>
</dbReference>
<dbReference type="AlphaFoldDB" id="A0AAE0HFR8"/>
<protein>
    <recommendedName>
        <fullName evidence="8">Prolyl 4-hydroxylase alpha subunit domain-containing protein</fullName>
    </recommendedName>
</protein>
<dbReference type="GeneID" id="87843549"/>
<dbReference type="Gene3D" id="2.60.120.620">
    <property type="entry name" value="q2cbj1_9rhob like domain"/>
    <property type="match status" value="1"/>
</dbReference>
<keyword evidence="2" id="KW-0479">Metal-binding</keyword>
<reference evidence="9" key="2">
    <citation type="submission" date="2023-06" db="EMBL/GenBank/DDBJ databases">
        <authorList>
            <consortium name="Lawrence Berkeley National Laboratory"/>
            <person name="Haridas S."/>
            <person name="Hensen N."/>
            <person name="Bonometti L."/>
            <person name="Westerberg I."/>
            <person name="Brannstrom I.O."/>
            <person name="Guillou S."/>
            <person name="Cros-Aarteil S."/>
            <person name="Calhoun S."/>
            <person name="Kuo A."/>
            <person name="Mondo S."/>
            <person name="Pangilinan J."/>
            <person name="Riley R."/>
            <person name="Labutti K."/>
            <person name="Andreopoulos B."/>
            <person name="Lipzen A."/>
            <person name="Chen C."/>
            <person name="Yanf M."/>
            <person name="Daum C."/>
            <person name="Ng V."/>
            <person name="Clum A."/>
            <person name="Steindorff A."/>
            <person name="Ohm R."/>
            <person name="Martin F."/>
            <person name="Silar P."/>
            <person name="Natvig D."/>
            <person name="Lalanne C."/>
            <person name="Gautier V."/>
            <person name="Ament-Velasquez S.L."/>
            <person name="Kruys A."/>
            <person name="Hutchinson M.I."/>
            <person name="Powell A.J."/>
            <person name="Barry K."/>
            <person name="Miller A.N."/>
            <person name="Grigoriev I.V."/>
            <person name="Debuchy R."/>
            <person name="Gladieux P."/>
            <person name="Thoren M.H."/>
            <person name="Johannesson H."/>
        </authorList>
    </citation>
    <scope>NUCLEOTIDE SEQUENCE</scope>
    <source>
        <strain evidence="9">CBS 168.71</strain>
    </source>
</reference>
<keyword evidence="3" id="KW-0223">Dioxygenase</keyword>
<dbReference type="GO" id="GO:0005506">
    <property type="term" value="F:iron ion binding"/>
    <property type="evidence" value="ECO:0007669"/>
    <property type="project" value="InterPro"/>
</dbReference>
<keyword evidence="7" id="KW-0732">Signal</keyword>
<dbReference type="GO" id="GO:0004656">
    <property type="term" value="F:procollagen-proline 4-dioxygenase activity"/>
    <property type="evidence" value="ECO:0007669"/>
    <property type="project" value="TreeGrafter"/>
</dbReference>
<dbReference type="GO" id="GO:0005783">
    <property type="term" value="C:endoplasmic reticulum"/>
    <property type="evidence" value="ECO:0007669"/>
    <property type="project" value="TreeGrafter"/>
</dbReference>
<proteinExistence type="predicted"/>
<dbReference type="Proteomes" id="UP001278766">
    <property type="component" value="Unassembled WGS sequence"/>
</dbReference>
<evidence type="ECO:0000256" key="1">
    <source>
        <dbReference type="ARBA" id="ARBA00001961"/>
    </source>
</evidence>
<evidence type="ECO:0000259" key="8">
    <source>
        <dbReference type="SMART" id="SM00702"/>
    </source>
</evidence>
<organism evidence="9 10">
    <name type="scientific">Chaetomium fimeti</name>
    <dbReference type="NCBI Taxonomy" id="1854472"/>
    <lineage>
        <taxon>Eukaryota</taxon>
        <taxon>Fungi</taxon>
        <taxon>Dikarya</taxon>
        <taxon>Ascomycota</taxon>
        <taxon>Pezizomycotina</taxon>
        <taxon>Sordariomycetes</taxon>
        <taxon>Sordariomycetidae</taxon>
        <taxon>Sordariales</taxon>
        <taxon>Chaetomiaceae</taxon>
        <taxon>Chaetomium</taxon>
    </lineage>
</organism>
<evidence type="ECO:0000313" key="10">
    <source>
        <dbReference type="Proteomes" id="UP001278766"/>
    </source>
</evidence>
<name>A0AAE0HFR8_9PEZI</name>
<comment type="caution">
    <text evidence="9">The sequence shown here is derived from an EMBL/GenBank/DDBJ whole genome shotgun (WGS) entry which is preliminary data.</text>
</comment>
<feature type="region of interest" description="Disordered" evidence="6">
    <location>
        <begin position="188"/>
        <end position="209"/>
    </location>
</feature>
<comment type="cofactor">
    <cofactor evidence="1">
        <name>L-ascorbate</name>
        <dbReference type="ChEBI" id="CHEBI:38290"/>
    </cofactor>
</comment>
<dbReference type="PANTHER" id="PTHR10869:SF246">
    <property type="entry name" value="TRANSMEMBRANE PROLYL 4-HYDROXYLASE"/>
    <property type="match status" value="1"/>
</dbReference>
<dbReference type="GO" id="GO:0031418">
    <property type="term" value="F:L-ascorbic acid binding"/>
    <property type="evidence" value="ECO:0007669"/>
    <property type="project" value="InterPro"/>
</dbReference>
<dbReference type="EMBL" id="JAUEPN010000004">
    <property type="protein sequence ID" value="KAK3295514.1"/>
    <property type="molecule type" value="Genomic_DNA"/>
</dbReference>
<evidence type="ECO:0000256" key="5">
    <source>
        <dbReference type="ARBA" id="ARBA00023004"/>
    </source>
</evidence>
<evidence type="ECO:0000256" key="4">
    <source>
        <dbReference type="ARBA" id="ARBA00023002"/>
    </source>
</evidence>
<keyword evidence="4" id="KW-0560">Oxidoreductase</keyword>
<keyword evidence="5" id="KW-0408">Iron</keyword>
<feature type="chain" id="PRO_5042217467" description="Prolyl 4-hydroxylase alpha subunit domain-containing protein" evidence="7">
    <location>
        <begin position="22"/>
        <end position="307"/>
    </location>
</feature>
<dbReference type="Pfam" id="PF13640">
    <property type="entry name" value="2OG-FeII_Oxy_3"/>
    <property type="match status" value="1"/>
</dbReference>
<reference evidence="9" key="1">
    <citation type="journal article" date="2023" name="Mol. Phylogenet. Evol.">
        <title>Genome-scale phylogeny and comparative genomics of the fungal order Sordariales.</title>
        <authorList>
            <person name="Hensen N."/>
            <person name="Bonometti L."/>
            <person name="Westerberg I."/>
            <person name="Brannstrom I.O."/>
            <person name="Guillou S."/>
            <person name="Cros-Aarteil S."/>
            <person name="Calhoun S."/>
            <person name="Haridas S."/>
            <person name="Kuo A."/>
            <person name="Mondo S."/>
            <person name="Pangilinan J."/>
            <person name="Riley R."/>
            <person name="LaButti K."/>
            <person name="Andreopoulos B."/>
            <person name="Lipzen A."/>
            <person name="Chen C."/>
            <person name="Yan M."/>
            <person name="Daum C."/>
            <person name="Ng V."/>
            <person name="Clum A."/>
            <person name="Steindorff A."/>
            <person name="Ohm R.A."/>
            <person name="Martin F."/>
            <person name="Silar P."/>
            <person name="Natvig D.O."/>
            <person name="Lalanne C."/>
            <person name="Gautier V."/>
            <person name="Ament-Velasquez S.L."/>
            <person name="Kruys A."/>
            <person name="Hutchinson M.I."/>
            <person name="Powell A.J."/>
            <person name="Barry K."/>
            <person name="Miller A.N."/>
            <person name="Grigoriev I.V."/>
            <person name="Debuchy R."/>
            <person name="Gladieux P."/>
            <person name="Hiltunen Thoren M."/>
            <person name="Johannesson H."/>
        </authorList>
    </citation>
    <scope>NUCLEOTIDE SEQUENCE</scope>
    <source>
        <strain evidence="9">CBS 168.71</strain>
    </source>
</reference>
<evidence type="ECO:0000256" key="3">
    <source>
        <dbReference type="ARBA" id="ARBA00022964"/>
    </source>
</evidence>
<feature type="domain" description="Prolyl 4-hydroxylase alpha subunit" evidence="8">
    <location>
        <begin position="67"/>
        <end position="303"/>
    </location>
</feature>
<dbReference type="InterPro" id="IPR044862">
    <property type="entry name" value="Pro_4_hyd_alph_FE2OG_OXY"/>
</dbReference>
<accession>A0AAE0HFR8</accession>
<evidence type="ECO:0000313" key="9">
    <source>
        <dbReference type="EMBL" id="KAK3295514.1"/>
    </source>
</evidence>
<dbReference type="InterPro" id="IPR006620">
    <property type="entry name" value="Pro_4_hyd_alph"/>
</dbReference>
<gene>
    <name evidence="9" type="ORF">B0H64DRAFT_441906</name>
</gene>
<evidence type="ECO:0000256" key="7">
    <source>
        <dbReference type="SAM" id="SignalP"/>
    </source>
</evidence>
<keyword evidence="10" id="KW-1185">Reference proteome</keyword>
<evidence type="ECO:0000256" key="2">
    <source>
        <dbReference type="ARBA" id="ARBA00022723"/>
    </source>
</evidence>
<dbReference type="SMART" id="SM00702">
    <property type="entry name" value="P4Hc"/>
    <property type="match status" value="1"/>
</dbReference>
<feature type="signal peptide" evidence="7">
    <location>
        <begin position="1"/>
        <end position="21"/>
    </location>
</feature>